<keyword evidence="1" id="KW-0472">Membrane</keyword>
<name>A0AAD9ZW10_9ROSI</name>
<dbReference type="Proteomes" id="UP001281410">
    <property type="component" value="Unassembled WGS sequence"/>
</dbReference>
<dbReference type="AlphaFoldDB" id="A0AAD9ZW10"/>
<comment type="caution">
    <text evidence="2">The sequence shown here is derived from an EMBL/GenBank/DDBJ whole genome shotgun (WGS) entry which is preliminary data.</text>
</comment>
<evidence type="ECO:0000313" key="2">
    <source>
        <dbReference type="EMBL" id="KAK3193977.1"/>
    </source>
</evidence>
<accession>A0AAD9ZW10</accession>
<evidence type="ECO:0000313" key="3">
    <source>
        <dbReference type="Proteomes" id="UP001281410"/>
    </source>
</evidence>
<protein>
    <submittedName>
        <fullName evidence="2">Uncharacterized protein</fullName>
    </submittedName>
</protein>
<feature type="transmembrane region" description="Helical" evidence="1">
    <location>
        <begin position="16"/>
        <end position="37"/>
    </location>
</feature>
<sequence>MEADLLHLMDDPEGPTLHAIALFVALLCACIVVGHHLEKNRWLNESIIALGIVPGEEKAVFPKLHHDHAVWCYWFFYLLWHHFYRFSVIIREMDCWFESEGLSCTWSNPFGHRFCLHLAGA</sequence>
<keyword evidence="3" id="KW-1185">Reference proteome</keyword>
<evidence type="ECO:0000256" key="1">
    <source>
        <dbReference type="SAM" id="Phobius"/>
    </source>
</evidence>
<dbReference type="EMBL" id="JANJYJ010000008">
    <property type="protein sequence ID" value="KAK3193977.1"/>
    <property type="molecule type" value="Genomic_DNA"/>
</dbReference>
<reference evidence="2" key="1">
    <citation type="journal article" date="2023" name="Plant J.">
        <title>Genome sequences and population genomics provide insights into the demographic history, inbreeding, and mutation load of two 'living fossil' tree species of Dipteronia.</title>
        <authorList>
            <person name="Feng Y."/>
            <person name="Comes H.P."/>
            <person name="Chen J."/>
            <person name="Zhu S."/>
            <person name="Lu R."/>
            <person name="Zhang X."/>
            <person name="Li P."/>
            <person name="Qiu J."/>
            <person name="Olsen K.M."/>
            <person name="Qiu Y."/>
        </authorList>
    </citation>
    <scope>NUCLEOTIDE SEQUENCE</scope>
    <source>
        <strain evidence="2">NBL</strain>
    </source>
</reference>
<gene>
    <name evidence="2" type="ORF">Dsin_025287</name>
</gene>
<organism evidence="2 3">
    <name type="scientific">Dipteronia sinensis</name>
    <dbReference type="NCBI Taxonomy" id="43782"/>
    <lineage>
        <taxon>Eukaryota</taxon>
        <taxon>Viridiplantae</taxon>
        <taxon>Streptophyta</taxon>
        <taxon>Embryophyta</taxon>
        <taxon>Tracheophyta</taxon>
        <taxon>Spermatophyta</taxon>
        <taxon>Magnoliopsida</taxon>
        <taxon>eudicotyledons</taxon>
        <taxon>Gunneridae</taxon>
        <taxon>Pentapetalae</taxon>
        <taxon>rosids</taxon>
        <taxon>malvids</taxon>
        <taxon>Sapindales</taxon>
        <taxon>Sapindaceae</taxon>
        <taxon>Hippocastanoideae</taxon>
        <taxon>Acereae</taxon>
        <taxon>Dipteronia</taxon>
    </lineage>
</organism>
<keyword evidence="1" id="KW-0812">Transmembrane</keyword>
<keyword evidence="1" id="KW-1133">Transmembrane helix</keyword>
<proteinExistence type="predicted"/>